<dbReference type="EMBL" id="LR882963">
    <property type="protein sequence ID" value="CAD5948585.1"/>
    <property type="molecule type" value="Genomic_DNA"/>
</dbReference>
<evidence type="ECO:0000256" key="3">
    <source>
        <dbReference type="ARBA" id="ARBA00022630"/>
    </source>
</evidence>
<dbReference type="InterPro" id="IPR018168">
    <property type="entry name" value="Ubi_Hdrlase_CS"/>
</dbReference>
<comment type="similarity">
    <text evidence="2">Belongs to the UbiH/COQ6 family.</text>
</comment>
<evidence type="ECO:0000256" key="6">
    <source>
        <dbReference type="ARBA" id="ARBA00023033"/>
    </source>
</evidence>
<protein>
    <recommendedName>
        <fullName evidence="7">FAD-binding domain-containing protein</fullName>
    </recommendedName>
</protein>
<dbReference type="RefSeq" id="WP_254032381.1">
    <property type="nucleotide sequence ID" value="NZ_LR882963.1"/>
</dbReference>
<feature type="domain" description="FAD-binding" evidence="7">
    <location>
        <begin position="22"/>
        <end position="352"/>
    </location>
</feature>
<dbReference type="InterPro" id="IPR010971">
    <property type="entry name" value="UbiH/COQ6"/>
</dbReference>
<dbReference type="Proteomes" id="UP001153761">
    <property type="component" value="Chromosome"/>
</dbReference>
<dbReference type="GO" id="GO:0071949">
    <property type="term" value="F:FAD binding"/>
    <property type="evidence" value="ECO:0007669"/>
    <property type="project" value="InterPro"/>
</dbReference>
<dbReference type="InterPro" id="IPR002938">
    <property type="entry name" value="FAD-bd"/>
</dbReference>
<dbReference type="GO" id="GO:0004497">
    <property type="term" value="F:monooxygenase activity"/>
    <property type="evidence" value="ECO:0007669"/>
    <property type="project" value="UniProtKB-KW"/>
</dbReference>
<dbReference type="SUPFAM" id="SSF51905">
    <property type="entry name" value="FAD/NAD(P)-binding domain"/>
    <property type="match status" value="1"/>
</dbReference>
<dbReference type="Pfam" id="PF01494">
    <property type="entry name" value="FAD_binding_3"/>
    <property type="match status" value="1"/>
</dbReference>
<dbReference type="PANTHER" id="PTHR43876:SF7">
    <property type="entry name" value="UBIQUINONE BIOSYNTHESIS MONOOXYGENASE COQ6, MITOCHONDRIAL"/>
    <property type="match status" value="1"/>
</dbReference>
<evidence type="ECO:0000256" key="4">
    <source>
        <dbReference type="ARBA" id="ARBA00022827"/>
    </source>
</evidence>
<keyword evidence="4" id="KW-0274">FAD</keyword>
<evidence type="ECO:0000256" key="2">
    <source>
        <dbReference type="ARBA" id="ARBA00005349"/>
    </source>
</evidence>
<organism evidence="8 9">
    <name type="scientific">Planktothrix agardhii</name>
    <name type="common">Oscillatoria agardhii</name>
    <dbReference type="NCBI Taxonomy" id="1160"/>
    <lineage>
        <taxon>Bacteria</taxon>
        <taxon>Bacillati</taxon>
        <taxon>Cyanobacteriota</taxon>
        <taxon>Cyanophyceae</taxon>
        <taxon>Oscillatoriophycideae</taxon>
        <taxon>Oscillatoriales</taxon>
        <taxon>Microcoleaceae</taxon>
        <taxon>Planktothrix</taxon>
    </lineage>
</organism>
<keyword evidence="3" id="KW-0285">Flavoprotein</keyword>
<comment type="cofactor">
    <cofactor evidence="1">
        <name>FAD</name>
        <dbReference type="ChEBI" id="CHEBI:57692"/>
    </cofactor>
</comment>
<dbReference type="GO" id="GO:0016705">
    <property type="term" value="F:oxidoreductase activity, acting on paired donors, with incorporation or reduction of molecular oxygen"/>
    <property type="evidence" value="ECO:0007669"/>
    <property type="project" value="InterPro"/>
</dbReference>
<evidence type="ECO:0000259" key="7">
    <source>
        <dbReference type="Pfam" id="PF01494"/>
    </source>
</evidence>
<evidence type="ECO:0000313" key="8">
    <source>
        <dbReference type="EMBL" id="CAD5948585.1"/>
    </source>
</evidence>
<dbReference type="PANTHER" id="PTHR43876">
    <property type="entry name" value="UBIQUINONE BIOSYNTHESIS MONOOXYGENASE COQ6, MITOCHONDRIAL"/>
    <property type="match status" value="1"/>
</dbReference>
<dbReference type="NCBIfam" id="NF005612">
    <property type="entry name" value="PRK07364.1"/>
    <property type="match status" value="1"/>
</dbReference>
<dbReference type="FunFam" id="3.50.50.60:FF:000021">
    <property type="entry name" value="Ubiquinone biosynthesis monooxygenase COQ6"/>
    <property type="match status" value="1"/>
</dbReference>
<dbReference type="PRINTS" id="PR00420">
    <property type="entry name" value="RNGMNOXGNASE"/>
</dbReference>
<keyword evidence="6" id="KW-0503">Monooxygenase</keyword>
<evidence type="ECO:0000256" key="5">
    <source>
        <dbReference type="ARBA" id="ARBA00023002"/>
    </source>
</evidence>
<dbReference type="AlphaFoldDB" id="A0AAD1V6D0"/>
<dbReference type="GO" id="GO:0110142">
    <property type="term" value="C:ubiquinone biosynthesis complex"/>
    <property type="evidence" value="ECO:0007669"/>
    <property type="project" value="UniProtKB-ARBA"/>
</dbReference>
<dbReference type="Gene3D" id="3.50.50.60">
    <property type="entry name" value="FAD/NAD(P)-binding domain"/>
    <property type="match status" value="2"/>
</dbReference>
<dbReference type="InterPro" id="IPR051205">
    <property type="entry name" value="UbiH/COQ6_monooxygenase"/>
</dbReference>
<proteinExistence type="inferred from homology"/>
<reference evidence="8" key="1">
    <citation type="submission" date="2020-09" db="EMBL/GenBank/DDBJ databases">
        <authorList>
            <person name="Blom J."/>
        </authorList>
    </citation>
    <scope>NUCLEOTIDE SEQUENCE</scope>
    <source>
        <strain evidence="8">No.66</strain>
    </source>
</reference>
<name>A0AAD1V6D0_PLAAG</name>
<keyword evidence="5" id="KW-0560">Oxidoreductase</keyword>
<accession>A0AAD1V6D0</accession>
<evidence type="ECO:0000313" key="9">
    <source>
        <dbReference type="Proteomes" id="UP001153761"/>
    </source>
</evidence>
<evidence type="ECO:0000256" key="1">
    <source>
        <dbReference type="ARBA" id="ARBA00001974"/>
    </source>
</evidence>
<dbReference type="PROSITE" id="PS01304">
    <property type="entry name" value="UBIH"/>
    <property type="match status" value="1"/>
</dbReference>
<sequence>MLVQSRSQTQSSVVDSSKPKIDYDVVIVGGGIVGATLACGLKDSGLKITIIESQQPEVAISKKQAYALTLQTGRILKSIGVWDEIVTKITTFYQINLSDSDYHRVVQFMCQDLGTDQLGYVGEHGIILSAMYEFLSQCPNISWQCPASLKNVNYHPDYVEVEIENQGDLNTFYGKIIVAADGSKSRLREEAGIKTHGWKYWQSCIAMTIKTEKSHQNIAFERFWPSGPMGVLPLPGNRCQVVWTAPHAEAQALKELDETEFLKLLEYRTGGLLGKLELLSDRYVYPVQLMQSDRYIQHRLALVGDAAHCCHPVGGQGLNMGIRDGGALAEVLKTATQKGEDIGQKRVLKRYEGWRQKENLIVLGLTDFLDRTFSGNWTLKVGLRRLGLGVLTKVQIFRYLALRLMTGLIGRAPKLNPEIYG</sequence>
<dbReference type="NCBIfam" id="TIGR01988">
    <property type="entry name" value="Ubi-OHases"/>
    <property type="match status" value="1"/>
</dbReference>
<dbReference type="InterPro" id="IPR036188">
    <property type="entry name" value="FAD/NAD-bd_sf"/>
</dbReference>
<dbReference type="GO" id="GO:0006744">
    <property type="term" value="P:ubiquinone biosynthetic process"/>
    <property type="evidence" value="ECO:0007669"/>
    <property type="project" value="InterPro"/>
</dbReference>
<gene>
    <name evidence="8" type="ORF">PANO66_02465</name>
</gene>